<dbReference type="EMBL" id="PKGO01000011">
    <property type="protein sequence ID" value="PKY69527.1"/>
    <property type="molecule type" value="Genomic_DNA"/>
</dbReference>
<proteinExistence type="predicted"/>
<dbReference type="Pfam" id="PF06013">
    <property type="entry name" value="WXG100"/>
    <property type="match status" value="1"/>
</dbReference>
<evidence type="ECO:0000313" key="2">
    <source>
        <dbReference type="Proteomes" id="UP000242755"/>
    </source>
</evidence>
<organism evidence="1 2">
    <name type="scientific">Brevibacterium ravenspurgense</name>
    <dbReference type="NCBI Taxonomy" id="479117"/>
    <lineage>
        <taxon>Bacteria</taxon>
        <taxon>Bacillati</taxon>
        <taxon>Actinomycetota</taxon>
        <taxon>Actinomycetes</taxon>
        <taxon>Micrococcales</taxon>
        <taxon>Brevibacteriaceae</taxon>
        <taxon>Brevibacterium</taxon>
    </lineage>
</organism>
<dbReference type="SUPFAM" id="SSF140453">
    <property type="entry name" value="EsxAB dimer-like"/>
    <property type="match status" value="1"/>
</dbReference>
<dbReference type="AlphaFoldDB" id="A0A2I1IEH8"/>
<sequence length="150" mass="16501">MIRSGTRFGTPLVFGGLWKHSRVSTAFLIVFHARAIRLIVVMTPSGVQRQRRSLMSTINIDAERITQAASTASHSAATLHSEVDRLMHQLRALQECWTGTASAGFQTVVADWQQVQAKVHESLTQIQKALALAGQQYADVESANAKLFRG</sequence>
<accession>A0A2I1IEH8</accession>
<dbReference type="Proteomes" id="UP000242755">
    <property type="component" value="Unassembled WGS sequence"/>
</dbReference>
<dbReference type="STRING" id="1176165.GCA_001584405_00748"/>
<dbReference type="Gene3D" id="1.10.287.1060">
    <property type="entry name" value="ESAT-6-like"/>
    <property type="match status" value="1"/>
</dbReference>
<evidence type="ECO:0000313" key="1">
    <source>
        <dbReference type="EMBL" id="PKY69527.1"/>
    </source>
</evidence>
<dbReference type="InterPro" id="IPR036689">
    <property type="entry name" value="ESAT-6-like_sf"/>
</dbReference>
<dbReference type="InterPro" id="IPR010310">
    <property type="entry name" value="T7SS_ESAT-6-like"/>
</dbReference>
<dbReference type="NCBIfam" id="TIGR03930">
    <property type="entry name" value="WXG100_ESAT6"/>
    <property type="match status" value="1"/>
</dbReference>
<comment type="caution">
    <text evidence="1">The sequence shown here is derived from an EMBL/GenBank/DDBJ whole genome shotgun (WGS) entry which is preliminary data.</text>
</comment>
<gene>
    <name evidence="1" type="ORF">CYJ40_10385</name>
</gene>
<name>A0A2I1IEH8_9MICO</name>
<reference evidence="1 2" key="1">
    <citation type="submission" date="2017-12" db="EMBL/GenBank/DDBJ databases">
        <title>Phylogenetic diversity of female urinary microbiome.</title>
        <authorList>
            <person name="Thomas-White K."/>
            <person name="Wolfe A.J."/>
        </authorList>
    </citation>
    <scope>NUCLEOTIDE SEQUENCE [LARGE SCALE GENOMIC DNA]</scope>
    <source>
        <strain evidence="1 2">UMB0426</strain>
    </source>
</reference>
<protein>
    <submittedName>
        <fullName evidence="1">WXG100 family type VII secretion target</fullName>
    </submittedName>
</protein>